<keyword evidence="2" id="KW-1185">Reference proteome</keyword>
<proteinExistence type="predicted"/>
<dbReference type="AlphaFoldDB" id="A0A4V2V9B3"/>
<protein>
    <submittedName>
        <fullName evidence="1">Uncharacterized protein</fullName>
    </submittedName>
</protein>
<organism evidence="1 2">
    <name type="scientific">Rhizobium azibense</name>
    <dbReference type="NCBI Taxonomy" id="1136135"/>
    <lineage>
        <taxon>Bacteria</taxon>
        <taxon>Pseudomonadati</taxon>
        <taxon>Pseudomonadota</taxon>
        <taxon>Alphaproteobacteria</taxon>
        <taxon>Hyphomicrobiales</taxon>
        <taxon>Rhizobiaceae</taxon>
        <taxon>Rhizobium/Agrobacterium group</taxon>
        <taxon>Rhizobium</taxon>
    </lineage>
</organism>
<dbReference type="EMBL" id="SMBJ01000019">
    <property type="protein sequence ID" value="TCU16175.1"/>
    <property type="molecule type" value="Genomic_DNA"/>
</dbReference>
<evidence type="ECO:0000313" key="2">
    <source>
        <dbReference type="Proteomes" id="UP000295547"/>
    </source>
</evidence>
<accession>A0A4V2V9B3</accession>
<dbReference type="Proteomes" id="UP000295547">
    <property type="component" value="Unassembled WGS sequence"/>
</dbReference>
<reference evidence="1 2" key="1">
    <citation type="submission" date="2019-03" db="EMBL/GenBank/DDBJ databases">
        <title>Genomic Encyclopedia of Type Strains, Phase IV (KMG-V): Genome sequencing to study the core and pangenomes of soil and plant-associated prokaryotes.</title>
        <authorList>
            <person name="Whitman W."/>
        </authorList>
    </citation>
    <scope>NUCLEOTIDE SEQUENCE [LARGE SCALE GENOMIC DNA]</scope>
    <source>
        <strain evidence="1 2">Gr42</strain>
    </source>
</reference>
<name>A0A4V2V9B3_9HYPH</name>
<comment type="caution">
    <text evidence="1">The sequence shown here is derived from an EMBL/GenBank/DDBJ whole genome shotgun (WGS) entry which is preliminary data.</text>
</comment>
<evidence type="ECO:0000313" key="1">
    <source>
        <dbReference type="EMBL" id="TCU16175.1"/>
    </source>
</evidence>
<sequence length="87" mass="9935">MSVEAIIERQQRVPAEGDDSGLFFEGKGRRVWVLGPVGRSTNDVRFFHFATVFWLIPYRFESVLRLSSLLLDGLPLSSWRSRVEPGP</sequence>
<gene>
    <name evidence="1" type="ORF">EV130_11939</name>
</gene>